<reference evidence="5 6" key="1">
    <citation type="submission" date="2018-02" db="EMBL/GenBank/DDBJ databases">
        <title>Comparative analysis of genomes of three Brevibacillus laterosporus strains producers of potent antimicrobials isolated from silage.</title>
        <authorList>
            <person name="Kojic M."/>
            <person name="Miljkovic M."/>
            <person name="Studholme D."/>
            <person name="Filipic B."/>
        </authorList>
    </citation>
    <scope>NUCLEOTIDE SEQUENCE [LARGE SCALE GENOMIC DNA]</scope>
    <source>
        <strain evidence="5 6">BGSP11</strain>
    </source>
</reference>
<proteinExistence type="predicted"/>
<feature type="domain" description="Deacetylase PdaC" evidence="4">
    <location>
        <begin position="159"/>
        <end position="245"/>
    </location>
</feature>
<organism evidence="5 6">
    <name type="scientific">Brevibacillus laterosporus</name>
    <name type="common">Bacillus laterosporus</name>
    <dbReference type="NCBI Taxonomy" id="1465"/>
    <lineage>
        <taxon>Bacteria</taxon>
        <taxon>Bacillati</taxon>
        <taxon>Bacillota</taxon>
        <taxon>Bacilli</taxon>
        <taxon>Bacillales</taxon>
        <taxon>Paenibacillaceae</taxon>
        <taxon>Brevibacillus</taxon>
    </lineage>
</organism>
<dbReference type="InterPro" id="IPR025303">
    <property type="entry name" value="PdaC"/>
</dbReference>
<dbReference type="AlphaFoldDB" id="A0AAP8QB03"/>
<dbReference type="Pfam" id="PF13739">
    <property type="entry name" value="PdaC"/>
    <property type="match status" value="1"/>
</dbReference>
<keyword evidence="1" id="KW-0732">Signal</keyword>
<dbReference type="InterPro" id="IPR036582">
    <property type="entry name" value="Mao_N_sf"/>
</dbReference>
<sequence>MKKARSYICMVAVMIQCITFGSNPVVAKSTNQVDVFVDTKSLRNTGEVINGTIFVTLETLRNDFRFNVYYEPQTKRISILSTKKEIVMKLDENSYLVNGHKLFMEAGPRKKQSSILVPLRVVCENMGFTVSQDSITKAVRTHFVAENDLQFENKEMKINTNNTNVSIQYPQLKWLSNIEIQRKINDQLEKDARETYEMGSQALKEQRENENPYDFSLNYQITYNQNGLISIVFDQYTYTGGAHGMVDRIAYTIDIKTGKILTLQDLLKEKPAYKADITHEIKKQFQQNYGYLLTPFESIDEQQAFYLKGDSIIIYFGLYQYTPYAAGIPEFSFPLSSFLKGTVFR</sequence>
<dbReference type="InterPro" id="IPR012854">
    <property type="entry name" value="Cu_amine_oxidase-like_N"/>
</dbReference>
<feature type="domain" description="DUF3298" evidence="3">
    <location>
        <begin position="265"/>
        <end position="336"/>
    </location>
</feature>
<dbReference type="Pfam" id="PF07833">
    <property type="entry name" value="Cu_amine_oxidN1"/>
    <property type="match status" value="1"/>
</dbReference>
<dbReference type="Pfam" id="PF11738">
    <property type="entry name" value="DUF3298"/>
    <property type="match status" value="1"/>
</dbReference>
<dbReference type="Gene3D" id="3.30.457.10">
    <property type="entry name" value="Copper amine oxidase-like, N-terminal domain"/>
    <property type="match status" value="1"/>
</dbReference>
<protein>
    <submittedName>
        <fullName evidence="5">Copper amine oxidase</fullName>
    </submittedName>
</protein>
<dbReference type="RefSeq" id="WP_104032780.1">
    <property type="nucleotide sequence ID" value="NZ_PRKQ01000024.1"/>
</dbReference>
<evidence type="ECO:0000313" key="5">
    <source>
        <dbReference type="EMBL" id="PPA93557.1"/>
    </source>
</evidence>
<dbReference type="EMBL" id="PRKQ01000024">
    <property type="protein sequence ID" value="PPA93557.1"/>
    <property type="molecule type" value="Genomic_DNA"/>
</dbReference>
<dbReference type="Proteomes" id="UP000239759">
    <property type="component" value="Unassembled WGS sequence"/>
</dbReference>
<dbReference type="SUPFAM" id="SSF55383">
    <property type="entry name" value="Copper amine oxidase, domain N"/>
    <property type="match status" value="1"/>
</dbReference>
<dbReference type="InterPro" id="IPR021729">
    <property type="entry name" value="DUF3298"/>
</dbReference>
<name>A0AAP8QB03_BRELA</name>
<dbReference type="Gene3D" id="3.30.565.40">
    <property type="entry name" value="Fervidobacterium nodosum Rt17-B1 like"/>
    <property type="match status" value="1"/>
</dbReference>
<evidence type="ECO:0000256" key="1">
    <source>
        <dbReference type="SAM" id="SignalP"/>
    </source>
</evidence>
<comment type="caution">
    <text evidence="5">The sequence shown here is derived from an EMBL/GenBank/DDBJ whole genome shotgun (WGS) entry which is preliminary data.</text>
</comment>
<accession>A0AAP8QB03</accession>
<feature type="signal peptide" evidence="1">
    <location>
        <begin position="1"/>
        <end position="27"/>
    </location>
</feature>
<evidence type="ECO:0000259" key="3">
    <source>
        <dbReference type="Pfam" id="PF11738"/>
    </source>
</evidence>
<feature type="domain" description="Copper amine oxidase-like N-terminal" evidence="2">
    <location>
        <begin position="47"/>
        <end position="139"/>
    </location>
</feature>
<evidence type="ECO:0000259" key="4">
    <source>
        <dbReference type="Pfam" id="PF13739"/>
    </source>
</evidence>
<dbReference type="InterPro" id="IPR037126">
    <property type="entry name" value="PdaC/RsiV-like_sf"/>
</dbReference>
<feature type="chain" id="PRO_5043043087" evidence="1">
    <location>
        <begin position="28"/>
        <end position="345"/>
    </location>
</feature>
<evidence type="ECO:0000259" key="2">
    <source>
        <dbReference type="Pfam" id="PF07833"/>
    </source>
</evidence>
<dbReference type="Gene3D" id="3.90.640.20">
    <property type="entry name" value="Heat-shock cognate protein, ATPase"/>
    <property type="match status" value="1"/>
</dbReference>
<gene>
    <name evidence="5" type="ORF">C4A77_17910</name>
</gene>
<evidence type="ECO:0000313" key="6">
    <source>
        <dbReference type="Proteomes" id="UP000239759"/>
    </source>
</evidence>